<dbReference type="EMBL" id="CP107246">
    <property type="protein sequence ID" value="WIM05997.1"/>
    <property type="molecule type" value="Genomic_DNA"/>
</dbReference>
<feature type="transmembrane region" description="Helical" evidence="1">
    <location>
        <begin position="34"/>
        <end position="52"/>
    </location>
</feature>
<gene>
    <name evidence="2" type="ORF">OHM77_01515</name>
</gene>
<dbReference type="KEGG" id="npv:OHM77_01515"/>
<evidence type="ECO:0000256" key="1">
    <source>
        <dbReference type="SAM" id="Phobius"/>
    </source>
</evidence>
<keyword evidence="1" id="KW-0812">Transmembrane</keyword>
<protein>
    <recommendedName>
        <fullName evidence="3">RING-type E3 ubiquitin transferase</fullName>
    </recommendedName>
</protein>
<keyword evidence="1" id="KW-0472">Membrane</keyword>
<reference evidence="2" key="1">
    <citation type="journal article" date="2023" name="Nat. Microbiol.">
        <title>Enrichment and characterization of a nitric oxide-reducing microbial community in a continuous bioreactor.</title>
        <authorList>
            <person name="Garrido-Amador P."/>
            <person name="Stortenbeker N."/>
            <person name="Wessels H.J.C.T."/>
            <person name="Speth D.R."/>
            <person name="Garcia-Heredia I."/>
            <person name="Kartal B."/>
        </authorList>
    </citation>
    <scope>NUCLEOTIDE SEQUENCE</scope>
    <source>
        <strain evidence="2">MAG1</strain>
    </source>
</reference>
<sequence length="298" mass="33796">MLVRLRREYGQLITSGGQLVLLALGAQIDTPAGWAATALLIALVSLFAWISAMRRARAISDMPTSRVASAAQGYVELLGKGLPLAGTPVVSPLTSRPCLWYRFRIERRENDKWVHDDSGESDASFILDDGSGQCLVDPEGAEILPPRHERWTANDRRYNEWLMLERDSVYVLGYFVTKGSADLRLDLAEDVRALLAEWKTDERQLLSRFDLDGNSELDMREWELARRQARREVAASHRIIRAQAELHVMRRPDDGRLYLISGQPPERLARRYRWWSFAHLAMFFSALAGLSAALRMSG</sequence>
<name>A0AA49IW71_9PROT</name>
<evidence type="ECO:0008006" key="3">
    <source>
        <dbReference type="Google" id="ProtNLM"/>
    </source>
</evidence>
<evidence type="ECO:0000313" key="2">
    <source>
        <dbReference type="EMBL" id="WIM05997.1"/>
    </source>
</evidence>
<keyword evidence="1" id="KW-1133">Transmembrane helix</keyword>
<dbReference type="Proteomes" id="UP001234916">
    <property type="component" value="Chromosome"/>
</dbReference>
<organism evidence="2">
    <name type="scientific">Candidatus Nitricoxidivorans perseverans</name>
    <dbReference type="NCBI Taxonomy" id="2975601"/>
    <lineage>
        <taxon>Bacteria</taxon>
        <taxon>Pseudomonadati</taxon>
        <taxon>Pseudomonadota</taxon>
        <taxon>Betaproteobacteria</taxon>
        <taxon>Nitrosomonadales</taxon>
        <taxon>Sterolibacteriaceae</taxon>
        <taxon>Candidatus Nitricoxidivorans</taxon>
    </lineage>
</organism>
<dbReference type="AlphaFoldDB" id="A0AA49IW71"/>
<accession>A0AA49IW71</accession>
<feature type="transmembrane region" description="Helical" evidence="1">
    <location>
        <begin position="274"/>
        <end position="294"/>
    </location>
</feature>
<proteinExistence type="predicted"/>